<dbReference type="GO" id="GO:0005737">
    <property type="term" value="C:cytoplasm"/>
    <property type="evidence" value="ECO:0007669"/>
    <property type="project" value="TreeGrafter"/>
</dbReference>
<feature type="domain" description="N-acetyltransferase" evidence="4">
    <location>
        <begin position="13"/>
        <end position="182"/>
    </location>
</feature>
<evidence type="ECO:0000313" key="5">
    <source>
        <dbReference type="EMBL" id="CAA9372966.1"/>
    </source>
</evidence>
<proteinExistence type="inferred from homology"/>
<protein>
    <submittedName>
        <fullName evidence="5">Ribosomal-protein-S5p-alanine acetyltransferase</fullName>
        <ecNumber evidence="5">2.3.1.128</ecNumber>
    </submittedName>
</protein>
<dbReference type="PROSITE" id="PS51186">
    <property type="entry name" value="GNAT"/>
    <property type="match status" value="1"/>
</dbReference>
<reference evidence="5" key="1">
    <citation type="submission" date="2020-02" db="EMBL/GenBank/DDBJ databases">
        <authorList>
            <person name="Meier V. D."/>
        </authorList>
    </citation>
    <scope>NUCLEOTIDE SEQUENCE</scope>
    <source>
        <strain evidence="5">AVDCRST_MAG47</strain>
    </source>
</reference>
<comment type="similarity">
    <text evidence="3">Belongs to the acetyltransferase family. RimJ subfamily.</text>
</comment>
<accession>A0A6J4MZ29</accession>
<dbReference type="InterPro" id="IPR016181">
    <property type="entry name" value="Acyl_CoA_acyltransferase"/>
</dbReference>
<dbReference type="EC" id="2.3.1.128" evidence="5"/>
<dbReference type="InterPro" id="IPR000182">
    <property type="entry name" value="GNAT_dom"/>
</dbReference>
<organism evidence="5">
    <name type="scientific">uncultured Nocardioidaceae bacterium</name>
    <dbReference type="NCBI Taxonomy" id="253824"/>
    <lineage>
        <taxon>Bacteria</taxon>
        <taxon>Bacillati</taxon>
        <taxon>Actinomycetota</taxon>
        <taxon>Actinomycetes</taxon>
        <taxon>Propionibacteriales</taxon>
        <taxon>Nocardioidaceae</taxon>
        <taxon>environmental samples</taxon>
    </lineage>
</organism>
<sequence length="205" mass="23155">MPWETVRISHGDVTLRPIATSDRRAWEDVRARNASWLVRWEATRPPGSPGRPVSFRGMVRDLRRQAKQGRCLPFALVVDDALAGQVTVNNIVGGSAMFASIGYWIDQRRAGKGYVPLAVAMAVDHCFSALGLHRIEIAIRPENAASLRVVEKLGFPEIGYAPRFLHIDGDWRDHRLFALTSEDVPEGLVQRYLSRERRQHPESHQ</sequence>
<dbReference type="InterPro" id="IPR051531">
    <property type="entry name" value="N-acetyltransferase"/>
</dbReference>
<dbReference type="PANTHER" id="PTHR43792:SF8">
    <property type="entry name" value="[RIBOSOMAL PROTEIN US5]-ALANINE N-ACETYLTRANSFERASE"/>
    <property type="match status" value="1"/>
</dbReference>
<dbReference type="SUPFAM" id="SSF55729">
    <property type="entry name" value="Acyl-CoA N-acyltransferases (Nat)"/>
    <property type="match status" value="1"/>
</dbReference>
<gene>
    <name evidence="5" type="ORF">AVDCRST_MAG47-1415</name>
</gene>
<evidence type="ECO:0000259" key="4">
    <source>
        <dbReference type="PROSITE" id="PS51186"/>
    </source>
</evidence>
<keyword evidence="2 5" id="KW-0012">Acyltransferase</keyword>
<dbReference type="GO" id="GO:0008999">
    <property type="term" value="F:protein-N-terminal-alanine acetyltransferase activity"/>
    <property type="evidence" value="ECO:0007669"/>
    <property type="project" value="TreeGrafter"/>
</dbReference>
<evidence type="ECO:0000256" key="1">
    <source>
        <dbReference type="ARBA" id="ARBA00022679"/>
    </source>
</evidence>
<dbReference type="AlphaFoldDB" id="A0A6J4MZ29"/>
<name>A0A6J4MZ29_9ACTN</name>
<evidence type="ECO:0000256" key="2">
    <source>
        <dbReference type="ARBA" id="ARBA00023315"/>
    </source>
</evidence>
<dbReference type="EMBL" id="CADCUK010000102">
    <property type="protein sequence ID" value="CAA9372966.1"/>
    <property type="molecule type" value="Genomic_DNA"/>
</dbReference>
<evidence type="ECO:0000256" key="3">
    <source>
        <dbReference type="ARBA" id="ARBA00038502"/>
    </source>
</evidence>
<dbReference type="Gene3D" id="3.40.630.30">
    <property type="match status" value="1"/>
</dbReference>
<dbReference type="Pfam" id="PF13302">
    <property type="entry name" value="Acetyltransf_3"/>
    <property type="match status" value="1"/>
</dbReference>
<keyword evidence="1 5" id="KW-0808">Transferase</keyword>
<dbReference type="PANTHER" id="PTHR43792">
    <property type="entry name" value="GNAT FAMILY, PUTATIVE (AFU_ORTHOLOGUE AFUA_3G00765)-RELATED-RELATED"/>
    <property type="match status" value="1"/>
</dbReference>